<dbReference type="Proteomes" id="UP000018817">
    <property type="component" value="Unassembled WGS sequence"/>
</dbReference>
<accession>W2R9A6</accession>
<protein>
    <submittedName>
        <fullName evidence="1">Uncharacterized protein</fullName>
    </submittedName>
</protein>
<evidence type="ECO:0000313" key="2">
    <source>
        <dbReference type="Proteomes" id="UP000018817"/>
    </source>
</evidence>
<reference evidence="1 2" key="2">
    <citation type="submission" date="2013-11" db="EMBL/GenBank/DDBJ databases">
        <title>The Genome Sequence of Phytophthora parasitica INRA-310.</title>
        <authorList>
            <consortium name="The Broad Institute Genomics Platform"/>
            <person name="Russ C."/>
            <person name="Tyler B."/>
            <person name="Panabieres F."/>
            <person name="Shan W."/>
            <person name="Tripathy S."/>
            <person name="Grunwald N."/>
            <person name="Machado M."/>
            <person name="Johnson C.S."/>
            <person name="Arredondo F."/>
            <person name="Hong C."/>
            <person name="Coffey M."/>
            <person name="Young S.K."/>
            <person name="Zeng Q."/>
            <person name="Gargeya S."/>
            <person name="Fitzgerald M."/>
            <person name="Abouelleil A."/>
            <person name="Alvarado L."/>
            <person name="Chapman S.B."/>
            <person name="Gainer-Dewar J."/>
            <person name="Goldberg J."/>
            <person name="Griggs A."/>
            <person name="Gujja S."/>
            <person name="Hansen M."/>
            <person name="Howarth C."/>
            <person name="Imamovic A."/>
            <person name="Ireland A."/>
            <person name="Larimer J."/>
            <person name="McCowan C."/>
            <person name="Murphy C."/>
            <person name="Pearson M."/>
            <person name="Poon T.W."/>
            <person name="Priest M."/>
            <person name="Roberts A."/>
            <person name="Saif S."/>
            <person name="Shea T."/>
            <person name="Sykes S."/>
            <person name="Wortman J."/>
            <person name="Nusbaum C."/>
            <person name="Birren B."/>
        </authorList>
    </citation>
    <scope>NUCLEOTIDE SEQUENCE [LARGE SCALE GENOMIC DNA]</scope>
    <source>
        <strain evidence="1 2">INRA-310</strain>
    </source>
</reference>
<dbReference type="RefSeq" id="XP_008893528.1">
    <property type="nucleotide sequence ID" value="XM_008895280.1"/>
</dbReference>
<gene>
    <name evidence="1" type="ORF">PPTG_01888</name>
</gene>
<name>W2R9A6_PHYN3</name>
<sequence length="76" mass="8435">MDTKQELLWGLYQTTATHADAADGVQTTSYLHLRTLEDRVNTGLHIQLRVRRIISGFLQQAPLVGAAELECAARSL</sequence>
<reference evidence="2" key="1">
    <citation type="submission" date="2011-12" db="EMBL/GenBank/DDBJ databases">
        <authorList>
            <consortium name="The Broad Institute Genome Sequencing Platform"/>
            <person name="Russ C."/>
            <person name="Tyler B."/>
            <person name="Panabieres F."/>
            <person name="Shan W."/>
            <person name="Tripathy S."/>
            <person name="Grunwald N."/>
            <person name="Machado M."/>
            <person name="Young S.K."/>
            <person name="Zeng Q."/>
            <person name="Gargeya S."/>
            <person name="Fitzgerald M."/>
            <person name="Haas B."/>
            <person name="Abouelleil A."/>
            <person name="Alvarado L."/>
            <person name="Arachchi H.M."/>
            <person name="Berlin A."/>
            <person name="Chapman S.B."/>
            <person name="Gearin G."/>
            <person name="Goldberg J."/>
            <person name="Griggs A."/>
            <person name="Gujja S."/>
            <person name="Hansen M."/>
            <person name="Heiman D."/>
            <person name="Howarth C."/>
            <person name="Larimer J."/>
            <person name="Lui A."/>
            <person name="MacDonald P.J.P."/>
            <person name="McCowen C."/>
            <person name="Montmayeur A."/>
            <person name="Murphy C."/>
            <person name="Neiman D."/>
            <person name="Pearson M."/>
            <person name="Priest M."/>
            <person name="Roberts A."/>
            <person name="Saif S."/>
            <person name="Shea T."/>
            <person name="Sisk P."/>
            <person name="Stolte C."/>
            <person name="Sykes S."/>
            <person name="Wortman J."/>
            <person name="Nusbaum C."/>
            <person name="Birren B."/>
        </authorList>
    </citation>
    <scope>NUCLEOTIDE SEQUENCE [LARGE SCALE GENOMIC DNA]</scope>
    <source>
        <strain evidence="2">INRA-310</strain>
    </source>
</reference>
<dbReference type="EMBL" id="KI669563">
    <property type="protein sequence ID" value="ETN21796.1"/>
    <property type="molecule type" value="Genomic_DNA"/>
</dbReference>
<evidence type="ECO:0000313" key="1">
    <source>
        <dbReference type="EMBL" id="ETN21796.1"/>
    </source>
</evidence>
<dbReference type="GeneID" id="20172153"/>
<dbReference type="AlphaFoldDB" id="W2R9A6"/>
<organism evidence="1 2">
    <name type="scientific">Phytophthora nicotianae (strain INRA-310)</name>
    <name type="common">Phytophthora parasitica</name>
    <dbReference type="NCBI Taxonomy" id="761204"/>
    <lineage>
        <taxon>Eukaryota</taxon>
        <taxon>Sar</taxon>
        <taxon>Stramenopiles</taxon>
        <taxon>Oomycota</taxon>
        <taxon>Peronosporomycetes</taxon>
        <taxon>Peronosporales</taxon>
        <taxon>Peronosporaceae</taxon>
        <taxon>Phytophthora</taxon>
    </lineage>
</organism>
<dbReference type="VEuPathDB" id="FungiDB:PPTG_01888"/>
<proteinExistence type="predicted"/>